<evidence type="ECO:0000313" key="1">
    <source>
        <dbReference type="EMBL" id="CRK90176.1"/>
    </source>
</evidence>
<dbReference type="EMBL" id="CVRI01000017">
    <property type="protein sequence ID" value="CRK90176.1"/>
    <property type="molecule type" value="Genomic_DNA"/>
</dbReference>
<dbReference type="Proteomes" id="UP000183832">
    <property type="component" value="Unassembled WGS sequence"/>
</dbReference>
<reference evidence="1 2" key="1">
    <citation type="submission" date="2015-04" db="EMBL/GenBank/DDBJ databases">
        <authorList>
            <person name="Syromyatnikov M.Y."/>
            <person name="Popov V.N."/>
        </authorList>
    </citation>
    <scope>NUCLEOTIDE SEQUENCE [LARGE SCALE GENOMIC DNA]</scope>
</reference>
<sequence length="96" mass="11139">MSINGIISPATIRCFQHGKLYTIKRLIHVLIQFIPHYEKAHAMLWKMKIQKESIKIVFDKINDENFTFQKIVRVMITAASPPLRCGCQQLNGLKNE</sequence>
<proteinExistence type="predicted"/>
<accession>A0A1J1HQ40</accession>
<protein>
    <submittedName>
        <fullName evidence="1">CLUMA_CG003890, isoform A</fullName>
    </submittedName>
</protein>
<gene>
    <name evidence="1" type="ORF">CLUMA_CG003890</name>
</gene>
<keyword evidence="2" id="KW-1185">Reference proteome</keyword>
<evidence type="ECO:0000313" key="2">
    <source>
        <dbReference type="Proteomes" id="UP000183832"/>
    </source>
</evidence>
<name>A0A1J1HQ40_9DIPT</name>
<dbReference type="AlphaFoldDB" id="A0A1J1HQ40"/>
<organism evidence="1 2">
    <name type="scientific">Clunio marinus</name>
    <dbReference type="NCBI Taxonomy" id="568069"/>
    <lineage>
        <taxon>Eukaryota</taxon>
        <taxon>Metazoa</taxon>
        <taxon>Ecdysozoa</taxon>
        <taxon>Arthropoda</taxon>
        <taxon>Hexapoda</taxon>
        <taxon>Insecta</taxon>
        <taxon>Pterygota</taxon>
        <taxon>Neoptera</taxon>
        <taxon>Endopterygota</taxon>
        <taxon>Diptera</taxon>
        <taxon>Nematocera</taxon>
        <taxon>Chironomoidea</taxon>
        <taxon>Chironomidae</taxon>
        <taxon>Clunio</taxon>
    </lineage>
</organism>